<dbReference type="Pfam" id="PF00583">
    <property type="entry name" value="Acetyltransf_1"/>
    <property type="match status" value="1"/>
</dbReference>
<dbReference type="GO" id="GO:0016747">
    <property type="term" value="F:acyltransferase activity, transferring groups other than amino-acyl groups"/>
    <property type="evidence" value="ECO:0007669"/>
    <property type="project" value="InterPro"/>
</dbReference>
<evidence type="ECO:0000256" key="1">
    <source>
        <dbReference type="ARBA" id="ARBA00022679"/>
    </source>
</evidence>
<gene>
    <name evidence="4" type="ORF">IC612_01490</name>
</gene>
<sequence length="167" mass="18976">MTEEFYEIRPMRDEDGPRILEIFAQGIKTKQATFDSEVPSWEQWDTTHHRFGRVVLLNVSDTVLGWAAIKPTSNRACFSGVAEVSIYLDTNYLGRGIGKILLKKLILESESNGIWTLQSGIFPENKASLALHEKCGFRVVGTRSKVGKMEGKWRDIVLLEKRSDIIF</sequence>
<evidence type="ECO:0000313" key="4">
    <source>
        <dbReference type="EMBL" id="MBF5026468.1"/>
    </source>
</evidence>
<dbReference type="PROSITE" id="PS51186">
    <property type="entry name" value="GNAT"/>
    <property type="match status" value="1"/>
</dbReference>
<dbReference type="InterPro" id="IPR000182">
    <property type="entry name" value="GNAT_dom"/>
</dbReference>
<keyword evidence="1" id="KW-0808">Transferase</keyword>
<dbReference type="Proteomes" id="UP000694480">
    <property type="component" value="Unassembled WGS sequence"/>
</dbReference>
<keyword evidence="5" id="KW-1185">Reference proteome</keyword>
<name>A0A931E958_9FLAO</name>
<evidence type="ECO:0000313" key="5">
    <source>
        <dbReference type="Proteomes" id="UP000694480"/>
    </source>
</evidence>
<keyword evidence="2" id="KW-0012">Acyltransferase</keyword>
<proteinExistence type="predicted"/>
<dbReference type="RefSeq" id="WP_194738391.1">
    <property type="nucleotide sequence ID" value="NZ_JADKYY010000001.1"/>
</dbReference>
<dbReference type="AlphaFoldDB" id="A0A931E958"/>
<dbReference type="PANTHER" id="PTHR43072">
    <property type="entry name" value="N-ACETYLTRANSFERASE"/>
    <property type="match status" value="1"/>
</dbReference>
<evidence type="ECO:0000259" key="3">
    <source>
        <dbReference type="PROSITE" id="PS51186"/>
    </source>
</evidence>
<comment type="caution">
    <text evidence="4">The sequence shown here is derived from an EMBL/GenBank/DDBJ whole genome shotgun (WGS) entry which is preliminary data.</text>
</comment>
<accession>A0A931E958</accession>
<dbReference type="PANTHER" id="PTHR43072:SF23">
    <property type="entry name" value="UPF0039 PROTEIN C11D3.02C"/>
    <property type="match status" value="1"/>
</dbReference>
<dbReference type="SUPFAM" id="SSF55729">
    <property type="entry name" value="Acyl-CoA N-acyltransferases (Nat)"/>
    <property type="match status" value="1"/>
</dbReference>
<reference evidence="4" key="1">
    <citation type="submission" date="2020-11" db="EMBL/GenBank/DDBJ databases">
        <title>Genome seq and assembly of Planobacterium sp.</title>
        <authorList>
            <person name="Chhetri G."/>
        </authorList>
    </citation>
    <scope>NUCLEOTIDE SEQUENCE</scope>
    <source>
        <strain evidence="4">GCR5</strain>
    </source>
</reference>
<feature type="domain" description="N-acetyltransferase" evidence="3">
    <location>
        <begin position="6"/>
        <end position="160"/>
    </location>
</feature>
<dbReference type="EMBL" id="JADKYY010000001">
    <property type="protein sequence ID" value="MBF5026468.1"/>
    <property type="molecule type" value="Genomic_DNA"/>
</dbReference>
<organism evidence="4 5">
    <name type="scientific">Planobacterium oryzisoli</name>
    <dbReference type="NCBI Taxonomy" id="2771435"/>
    <lineage>
        <taxon>Bacteria</taxon>
        <taxon>Pseudomonadati</taxon>
        <taxon>Bacteroidota</taxon>
        <taxon>Flavobacteriia</taxon>
        <taxon>Flavobacteriales</taxon>
        <taxon>Weeksellaceae</taxon>
        <taxon>Chryseobacterium group</taxon>
        <taxon>Chryseobacterium</taxon>
    </lineage>
</organism>
<dbReference type="InterPro" id="IPR016181">
    <property type="entry name" value="Acyl_CoA_acyltransferase"/>
</dbReference>
<evidence type="ECO:0000256" key="2">
    <source>
        <dbReference type="ARBA" id="ARBA00023315"/>
    </source>
</evidence>
<dbReference type="Gene3D" id="3.40.630.30">
    <property type="match status" value="1"/>
</dbReference>
<protein>
    <submittedName>
        <fullName evidence="4">N-acetyltransferase</fullName>
    </submittedName>
</protein>